<comment type="caution">
    <text evidence="1">The sequence shown here is derived from an EMBL/GenBank/DDBJ whole genome shotgun (WGS) entry which is preliminary data.</text>
</comment>
<accession>A0A438CPL1</accession>
<gene>
    <name evidence="1" type="ORF">CK203_115680</name>
</gene>
<dbReference type="AlphaFoldDB" id="A0A438CPL1"/>
<evidence type="ECO:0000313" key="2">
    <source>
        <dbReference type="Proteomes" id="UP000288805"/>
    </source>
</evidence>
<name>A0A438CPL1_VITVI</name>
<proteinExistence type="predicted"/>
<dbReference type="Proteomes" id="UP000288805">
    <property type="component" value="Unassembled WGS sequence"/>
</dbReference>
<evidence type="ECO:0000313" key="1">
    <source>
        <dbReference type="EMBL" id="RVW25151.1"/>
    </source>
</evidence>
<reference evidence="1 2" key="1">
    <citation type="journal article" date="2018" name="PLoS Genet.">
        <title>Population sequencing reveals clonal diversity and ancestral inbreeding in the grapevine cultivar Chardonnay.</title>
        <authorList>
            <person name="Roach M.J."/>
            <person name="Johnson D.L."/>
            <person name="Bohlmann J."/>
            <person name="van Vuuren H.J."/>
            <person name="Jones S.J."/>
            <person name="Pretorius I.S."/>
            <person name="Schmidt S.A."/>
            <person name="Borneman A.R."/>
        </authorList>
    </citation>
    <scope>NUCLEOTIDE SEQUENCE [LARGE SCALE GENOMIC DNA]</scope>
    <source>
        <strain evidence="2">cv. Chardonnay</strain>
        <tissue evidence="1">Leaf</tissue>
    </source>
</reference>
<sequence>MGYINVWEHYGGGQHTNADWSPIFEDLYSPKLGNPLGCQGSACVEVMTTLHRSTLSLRRHAEGCKPSEGMIASARDPLKSTLPLLEPPWPYQTDMDSQVVIVDQFVAAIALIQNAITNLAPQDTQIPPLLLLGQTVLQLTPFTLQSLTKVDPPPSMVVVLTFGQSLDQVQDAKDRAIHGDWMPPHSFETI</sequence>
<organism evidence="1 2">
    <name type="scientific">Vitis vinifera</name>
    <name type="common">Grape</name>
    <dbReference type="NCBI Taxonomy" id="29760"/>
    <lineage>
        <taxon>Eukaryota</taxon>
        <taxon>Viridiplantae</taxon>
        <taxon>Streptophyta</taxon>
        <taxon>Embryophyta</taxon>
        <taxon>Tracheophyta</taxon>
        <taxon>Spermatophyta</taxon>
        <taxon>Magnoliopsida</taxon>
        <taxon>eudicotyledons</taxon>
        <taxon>Gunneridae</taxon>
        <taxon>Pentapetalae</taxon>
        <taxon>rosids</taxon>
        <taxon>Vitales</taxon>
        <taxon>Vitaceae</taxon>
        <taxon>Viteae</taxon>
        <taxon>Vitis</taxon>
    </lineage>
</organism>
<dbReference type="EMBL" id="QGNW01002126">
    <property type="protein sequence ID" value="RVW25151.1"/>
    <property type="molecule type" value="Genomic_DNA"/>
</dbReference>
<protein>
    <submittedName>
        <fullName evidence="1">Uncharacterized protein</fullName>
    </submittedName>
</protein>